<evidence type="ECO:0000313" key="3">
    <source>
        <dbReference type="EMBL" id="GGH73355.1"/>
    </source>
</evidence>
<dbReference type="Proteomes" id="UP000627292">
    <property type="component" value="Unassembled WGS sequence"/>
</dbReference>
<reference evidence="3" key="1">
    <citation type="journal article" date="2014" name="Int. J. Syst. Evol. Microbiol.">
        <title>Complete genome sequence of Corynebacterium casei LMG S-19264T (=DSM 44701T), isolated from a smear-ripened cheese.</title>
        <authorList>
            <consortium name="US DOE Joint Genome Institute (JGI-PGF)"/>
            <person name="Walter F."/>
            <person name="Albersmeier A."/>
            <person name="Kalinowski J."/>
            <person name="Ruckert C."/>
        </authorList>
    </citation>
    <scope>NUCLEOTIDE SEQUENCE</scope>
    <source>
        <strain evidence="3">CGMCC 1.15290</strain>
    </source>
</reference>
<evidence type="ECO:0000256" key="1">
    <source>
        <dbReference type="SAM" id="SignalP"/>
    </source>
</evidence>
<comment type="caution">
    <text evidence="3">The sequence shown here is derived from an EMBL/GenBank/DDBJ whole genome shotgun (WGS) entry which is preliminary data.</text>
</comment>
<dbReference type="Gene3D" id="3.20.20.80">
    <property type="entry name" value="Glycosidases"/>
    <property type="match status" value="1"/>
</dbReference>
<dbReference type="RefSeq" id="WP_188954556.1">
    <property type="nucleotide sequence ID" value="NZ_BMIB01000003.1"/>
</dbReference>
<evidence type="ECO:0000313" key="4">
    <source>
        <dbReference type="Proteomes" id="UP000627292"/>
    </source>
</evidence>
<keyword evidence="1" id="KW-0732">Signal</keyword>
<dbReference type="AlphaFoldDB" id="A0A917J144"/>
<proteinExistence type="predicted"/>
<protein>
    <recommendedName>
        <fullName evidence="2">Secretion system C-terminal sorting domain-containing protein</fullName>
    </recommendedName>
</protein>
<reference evidence="3" key="2">
    <citation type="submission" date="2020-09" db="EMBL/GenBank/DDBJ databases">
        <authorList>
            <person name="Sun Q."/>
            <person name="Zhou Y."/>
        </authorList>
    </citation>
    <scope>NUCLEOTIDE SEQUENCE</scope>
    <source>
        <strain evidence="3">CGMCC 1.15290</strain>
    </source>
</reference>
<dbReference type="InterPro" id="IPR026444">
    <property type="entry name" value="Secre_tail"/>
</dbReference>
<dbReference type="SUPFAM" id="SSF51445">
    <property type="entry name" value="(Trans)glycosidases"/>
    <property type="match status" value="1"/>
</dbReference>
<dbReference type="EMBL" id="BMIB01000003">
    <property type="protein sequence ID" value="GGH73355.1"/>
    <property type="molecule type" value="Genomic_DNA"/>
</dbReference>
<sequence length="776" mass="87288">MNKSVLFFPLLLALFTRCQAQNTAGADGFIYGKIPVDSTRWYQLNTAGSGLAPLFNGITDEVVNTGHGKVLDRWEAWYPLLEGEEIHIDSIKFFDGEGSNADKPMTLWVVTEDWQRIQIATFTGGTYKRWVGPYPERTGGSNQFQLNNTIHNPRYLIINTWWAYPSEIELYGRYKPATQVQTPYTRRNVAMKQGFGVNAFEWNVVNPTNPMVIDETRMKMLKGFGGFRHYMDWDRIEASQGSYTFNPCNQGGWNYDTIYARCKAEGIEVLGDLKQISSWLMNTWPADQRNWENVPVAYNADFSNPASYIAQARAGFQYAARYGRNKLVPDELLHINSTPRWTNDPPNQKRKGLNYVTYIECDNERNKWWLGRKAYQTGREYAANLSAFYDGHKHTLGQDAGVKTADPSMQVVMAGLAGPETDYVRGMIDWCKEFRGYKSDGRVNLCWDVINYHYYAGNATGMQQPTRGVAPEMSEAAVSAQRFLQLAHDYCYDMPVWVTEAGYDINSGSPYHAVPIGSKTTYHTQADWILRTTLLYNRLGIERVFFYQMYDDNAQNPSQYASSGLVNDNFTRRPAADYLTQVKKLLGNYTYQETISASPLADRYSLNGKDAYALMMPTQNNSTLSYELDMGDATGAAIYTPTVGKDTMVPKQVTVANGKLYIQVTETPVFVIPTGKSAVKGVVDGVVSTARNLLAALQIYPNPVTDDLLVQLNNTVSGAVQIGVYDFAGKLLKKASFNKTARAFTGSLDMSALPAGMYLIEVIQNNEKAGRSIWKQ</sequence>
<feature type="signal peptide" evidence="1">
    <location>
        <begin position="1"/>
        <end position="20"/>
    </location>
</feature>
<gene>
    <name evidence="3" type="ORF">GCM10011379_34780</name>
</gene>
<feature type="chain" id="PRO_5038070655" description="Secretion system C-terminal sorting domain-containing protein" evidence="1">
    <location>
        <begin position="21"/>
        <end position="776"/>
    </location>
</feature>
<accession>A0A917J144</accession>
<evidence type="ECO:0000259" key="2">
    <source>
        <dbReference type="Pfam" id="PF18962"/>
    </source>
</evidence>
<dbReference type="NCBIfam" id="TIGR04183">
    <property type="entry name" value="Por_Secre_tail"/>
    <property type="match status" value="1"/>
</dbReference>
<keyword evidence="4" id="KW-1185">Reference proteome</keyword>
<organism evidence="3 4">
    <name type="scientific">Filimonas zeae</name>
    <dbReference type="NCBI Taxonomy" id="1737353"/>
    <lineage>
        <taxon>Bacteria</taxon>
        <taxon>Pseudomonadati</taxon>
        <taxon>Bacteroidota</taxon>
        <taxon>Chitinophagia</taxon>
        <taxon>Chitinophagales</taxon>
        <taxon>Chitinophagaceae</taxon>
        <taxon>Filimonas</taxon>
    </lineage>
</organism>
<name>A0A917J144_9BACT</name>
<dbReference type="Pfam" id="PF18962">
    <property type="entry name" value="Por_Secre_tail"/>
    <property type="match status" value="1"/>
</dbReference>
<dbReference type="InterPro" id="IPR017853">
    <property type="entry name" value="GH"/>
</dbReference>
<feature type="domain" description="Secretion system C-terminal sorting" evidence="2">
    <location>
        <begin position="699"/>
        <end position="768"/>
    </location>
</feature>